<name>A0A9D4B261_9SAUR</name>
<accession>A0A9D4B261</accession>
<evidence type="ECO:0000313" key="3">
    <source>
        <dbReference type="Proteomes" id="UP000827986"/>
    </source>
</evidence>
<proteinExistence type="predicted"/>
<organism evidence="2 3">
    <name type="scientific">Mauremys mutica</name>
    <name type="common">yellowpond turtle</name>
    <dbReference type="NCBI Taxonomy" id="74926"/>
    <lineage>
        <taxon>Eukaryota</taxon>
        <taxon>Metazoa</taxon>
        <taxon>Chordata</taxon>
        <taxon>Craniata</taxon>
        <taxon>Vertebrata</taxon>
        <taxon>Euteleostomi</taxon>
        <taxon>Archelosauria</taxon>
        <taxon>Testudinata</taxon>
        <taxon>Testudines</taxon>
        <taxon>Cryptodira</taxon>
        <taxon>Durocryptodira</taxon>
        <taxon>Testudinoidea</taxon>
        <taxon>Geoemydidae</taxon>
        <taxon>Geoemydinae</taxon>
        <taxon>Mauremys</taxon>
    </lineage>
</organism>
<gene>
    <name evidence="2" type="ORF">KIL84_011152</name>
</gene>
<reference evidence="2" key="1">
    <citation type="submission" date="2021-09" db="EMBL/GenBank/DDBJ databases">
        <title>The genome of Mauremys mutica provides insights into the evolution of semi-aquatic lifestyle.</title>
        <authorList>
            <person name="Gong S."/>
            <person name="Gao Y."/>
        </authorList>
    </citation>
    <scope>NUCLEOTIDE SEQUENCE</scope>
    <source>
        <strain evidence="2">MM-2020</strain>
        <tissue evidence="2">Muscle</tissue>
    </source>
</reference>
<dbReference type="EMBL" id="JAHDVG010000474">
    <property type="protein sequence ID" value="KAH1177450.1"/>
    <property type="molecule type" value="Genomic_DNA"/>
</dbReference>
<sequence length="146" mass="16219">MLCEICQLFIAVNRETGGAECTRPGRTKNCWRESQMGREVQQEVHYDIMSLIRADSNQLGLACNCRPLRTFPPLTLYKELCHVITGLSVQEAAMCGRAFVWVSGSRAVKDPVTPSTYLPSRVLWSTSLSPSSSQDPVFLSKGQHLA</sequence>
<comment type="caution">
    <text evidence="2">The sequence shown here is derived from an EMBL/GenBank/DDBJ whole genome shotgun (WGS) entry which is preliminary data.</text>
</comment>
<dbReference type="Proteomes" id="UP000827986">
    <property type="component" value="Unassembled WGS sequence"/>
</dbReference>
<evidence type="ECO:0000256" key="1">
    <source>
        <dbReference type="SAM" id="MobiDB-lite"/>
    </source>
</evidence>
<feature type="region of interest" description="Disordered" evidence="1">
    <location>
        <begin position="127"/>
        <end position="146"/>
    </location>
</feature>
<keyword evidence="3" id="KW-1185">Reference proteome</keyword>
<dbReference type="AlphaFoldDB" id="A0A9D4B261"/>
<evidence type="ECO:0000313" key="2">
    <source>
        <dbReference type="EMBL" id="KAH1177450.1"/>
    </source>
</evidence>
<protein>
    <submittedName>
        <fullName evidence="2">Uncharacterized protein</fullName>
    </submittedName>
</protein>